<dbReference type="GO" id="GO:0045892">
    <property type="term" value="P:negative regulation of DNA-templated transcription"/>
    <property type="evidence" value="ECO:0007669"/>
    <property type="project" value="InterPro"/>
</dbReference>
<evidence type="ECO:0000256" key="2">
    <source>
        <dbReference type="ARBA" id="ARBA00023015"/>
    </source>
</evidence>
<keyword evidence="2" id="KW-0805">Transcription regulation</keyword>
<dbReference type="RefSeq" id="WP_062654972.1">
    <property type="nucleotide sequence ID" value="NZ_BCSY01000020.1"/>
</dbReference>
<dbReference type="GO" id="GO:0003677">
    <property type="term" value="F:DNA binding"/>
    <property type="evidence" value="ECO:0007669"/>
    <property type="project" value="UniProtKB-KW"/>
</dbReference>
<organism evidence="5 6">
    <name type="scientific">Mycolicibacterium canariasense</name>
    <name type="common">Mycobacterium canariasense</name>
    <dbReference type="NCBI Taxonomy" id="228230"/>
    <lineage>
        <taxon>Bacteria</taxon>
        <taxon>Bacillati</taxon>
        <taxon>Actinomycetota</taxon>
        <taxon>Actinomycetes</taxon>
        <taxon>Mycobacteriales</taxon>
        <taxon>Mycobacteriaceae</taxon>
        <taxon>Mycolicibacterium</taxon>
    </lineage>
</organism>
<gene>
    <name evidence="5" type="ORF">RMCC_0538</name>
</gene>
<keyword evidence="3" id="KW-0238">DNA-binding</keyword>
<keyword evidence="4" id="KW-0804">Transcription</keyword>
<protein>
    <submittedName>
        <fullName evidence="5">Putative transcriptional regulator</fullName>
    </submittedName>
</protein>
<keyword evidence="6" id="KW-1185">Reference proteome</keyword>
<evidence type="ECO:0000313" key="6">
    <source>
        <dbReference type="Proteomes" id="UP000069443"/>
    </source>
</evidence>
<dbReference type="Gene3D" id="1.10.10.10">
    <property type="entry name" value="Winged helix-like DNA-binding domain superfamily/Winged helix DNA-binding domain"/>
    <property type="match status" value="1"/>
</dbReference>
<evidence type="ECO:0000256" key="1">
    <source>
        <dbReference type="ARBA" id="ARBA00011046"/>
    </source>
</evidence>
<sequence length="125" mass="13580">MRRDRGDLESAVIAVMAGGAAMTVAEVRAELDADLAYTTVMTVLTRLADKGALTRQRSGRSHRYRLVATPGDLPALQAALRMRRELDGEHARADVLSSFVATLSAEDEALLREVLSRNDTGGEKR</sequence>
<dbReference type="STRING" id="228230.RMCC_0538"/>
<accession>A0A117I8P8</accession>
<dbReference type="InterPro" id="IPR036390">
    <property type="entry name" value="WH_DNA-bd_sf"/>
</dbReference>
<dbReference type="EMBL" id="BCSY01000020">
    <property type="protein sequence ID" value="GAS93572.1"/>
    <property type="molecule type" value="Genomic_DNA"/>
</dbReference>
<comment type="caution">
    <text evidence="5">The sequence shown here is derived from an EMBL/GenBank/DDBJ whole genome shotgun (WGS) entry which is preliminary data.</text>
</comment>
<dbReference type="AlphaFoldDB" id="A0A117I8P8"/>
<dbReference type="InterPro" id="IPR005650">
    <property type="entry name" value="BlaI_family"/>
</dbReference>
<dbReference type="InterPro" id="IPR036388">
    <property type="entry name" value="WH-like_DNA-bd_sf"/>
</dbReference>
<comment type="similarity">
    <text evidence="1">Belongs to the BlaI transcriptional regulatory family.</text>
</comment>
<evidence type="ECO:0000313" key="5">
    <source>
        <dbReference type="EMBL" id="GAS93572.1"/>
    </source>
</evidence>
<dbReference type="SUPFAM" id="SSF46785">
    <property type="entry name" value="Winged helix' DNA-binding domain"/>
    <property type="match status" value="1"/>
</dbReference>
<proteinExistence type="inferred from homology"/>
<evidence type="ECO:0000256" key="4">
    <source>
        <dbReference type="ARBA" id="ARBA00023163"/>
    </source>
</evidence>
<dbReference type="Proteomes" id="UP000069443">
    <property type="component" value="Unassembled WGS sequence"/>
</dbReference>
<reference evidence="6" key="2">
    <citation type="submission" date="2016-02" db="EMBL/GenBank/DDBJ databases">
        <title>Draft genome sequence of five rapidly growing Mycobacterium species.</title>
        <authorList>
            <person name="Katahira K."/>
            <person name="Gotou Y."/>
            <person name="Iida K."/>
            <person name="Ogura Y."/>
            <person name="Hayashi T."/>
        </authorList>
    </citation>
    <scope>NUCLEOTIDE SEQUENCE [LARGE SCALE GENOMIC DNA]</scope>
    <source>
        <strain evidence="6">JCM15298</strain>
    </source>
</reference>
<dbReference type="Pfam" id="PF03965">
    <property type="entry name" value="Penicillinase_R"/>
    <property type="match status" value="1"/>
</dbReference>
<name>A0A117I8P8_MYCCR</name>
<evidence type="ECO:0000256" key="3">
    <source>
        <dbReference type="ARBA" id="ARBA00023125"/>
    </source>
</evidence>
<reference evidence="6" key="1">
    <citation type="journal article" date="2016" name="Genome Announc.">
        <title>Draft Genome Sequences of Five Rapidly Growing Mycobacterium Species, M. thermoresistibile, M. fortuitum subsp. acetamidolyticum, M. canariasense, M. brisbanense, and M. novocastrense.</title>
        <authorList>
            <person name="Katahira K."/>
            <person name="Ogura Y."/>
            <person name="Gotoh Y."/>
            <person name="Hayashi T."/>
        </authorList>
    </citation>
    <scope>NUCLEOTIDE SEQUENCE [LARGE SCALE GENOMIC DNA]</scope>
    <source>
        <strain evidence="6">JCM15298</strain>
    </source>
</reference>